<organism evidence="2 3">
    <name type="scientific">Macleaya cordata</name>
    <name type="common">Five-seeded plume-poppy</name>
    <name type="synonym">Bocconia cordata</name>
    <dbReference type="NCBI Taxonomy" id="56857"/>
    <lineage>
        <taxon>Eukaryota</taxon>
        <taxon>Viridiplantae</taxon>
        <taxon>Streptophyta</taxon>
        <taxon>Embryophyta</taxon>
        <taxon>Tracheophyta</taxon>
        <taxon>Spermatophyta</taxon>
        <taxon>Magnoliopsida</taxon>
        <taxon>Ranunculales</taxon>
        <taxon>Papaveraceae</taxon>
        <taxon>Papaveroideae</taxon>
        <taxon>Macleaya</taxon>
    </lineage>
</organism>
<dbReference type="STRING" id="56857.A0A200PTW2"/>
<dbReference type="InterPro" id="IPR055290">
    <property type="entry name" value="At3g26010-like"/>
</dbReference>
<dbReference type="PROSITE" id="PS50181">
    <property type="entry name" value="FBOX"/>
    <property type="match status" value="1"/>
</dbReference>
<comment type="caution">
    <text evidence="2">The sequence shown here is derived from an EMBL/GenBank/DDBJ whole genome shotgun (WGS) entry which is preliminary data.</text>
</comment>
<dbReference type="PANTHER" id="PTHR35546">
    <property type="entry name" value="F-BOX PROTEIN INTERACTION DOMAIN PROTEIN-RELATED"/>
    <property type="match status" value="1"/>
</dbReference>
<feature type="domain" description="F-box" evidence="1">
    <location>
        <begin position="43"/>
        <end position="89"/>
    </location>
</feature>
<dbReference type="InParanoid" id="A0A200PTW2"/>
<dbReference type="InterPro" id="IPR006527">
    <property type="entry name" value="F-box-assoc_dom_typ1"/>
</dbReference>
<proteinExistence type="predicted"/>
<accession>A0A200PTW2</accession>
<reference evidence="2 3" key="1">
    <citation type="journal article" date="2017" name="Mol. Plant">
        <title>The Genome of Medicinal Plant Macleaya cordata Provides New Insights into Benzylisoquinoline Alkaloids Metabolism.</title>
        <authorList>
            <person name="Liu X."/>
            <person name="Liu Y."/>
            <person name="Huang P."/>
            <person name="Ma Y."/>
            <person name="Qing Z."/>
            <person name="Tang Q."/>
            <person name="Cao H."/>
            <person name="Cheng P."/>
            <person name="Zheng Y."/>
            <person name="Yuan Z."/>
            <person name="Zhou Y."/>
            <person name="Liu J."/>
            <person name="Tang Z."/>
            <person name="Zhuo Y."/>
            <person name="Zhang Y."/>
            <person name="Yu L."/>
            <person name="Huang J."/>
            <person name="Yang P."/>
            <person name="Peng Q."/>
            <person name="Zhang J."/>
            <person name="Jiang W."/>
            <person name="Zhang Z."/>
            <person name="Lin K."/>
            <person name="Ro D.K."/>
            <person name="Chen X."/>
            <person name="Xiong X."/>
            <person name="Shang Y."/>
            <person name="Huang S."/>
            <person name="Zeng J."/>
        </authorList>
    </citation>
    <scope>NUCLEOTIDE SEQUENCE [LARGE SCALE GENOMIC DNA]</scope>
    <source>
        <strain evidence="3">cv. BLH2017</strain>
        <tissue evidence="2">Root</tissue>
    </source>
</reference>
<dbReference type="Proteomes" id="UP000195402">
    <property type="component" value="Unassembled WGS sequence"/>
</dbReference>
<sequence>MVAAHEKNLSHVCRLQVMNKKRKKEKQEVKQEKPAKWSLSQSVSSTVVLPQEVLYEILTRVSLDHLLSQCRLVCKGWWRLTYESDFKLIHSQRTPTISGYLVRIQSDLSKPHFNFISFINQSPPIPSPFLDFLSTGNDVMIVSSSSTPHGLLSFVRYTKYRKPYFYVCKPASGQWRNIPKPPNYRQYQTLKFDILVERSNPFHYKIIHVWRLPNRGYSCEIFDSNNWRWQMLDDTVGSELMPRPACLAPAEHPGVLVHGAVHWLSLDHAQICALDVNIDGGASWKVIESPKDEQLREMYVNDFRVVKKVVECEGEIGLLYLSNGNRWLELWVLENYYSNDDKTRRWNKIYRVNLEPVYQRESVEYSTILDLYTKNVVLMKIGRKIIWYNCKTGTYTVALELPAGKWVHEHVHPIHSDLVPCMFMNRKGYAPTLESCAPALNTFQHFRSEGSITNLLPLWFVISLFWENSIPGKEYGSRFKGWTATRIKNGSTAPPCRAGTRT</sequence>
<dbReference type="Gene3D" id="1.20.1280.50">
    <property type="match status" value="1"/>
</dbReference>
<dbReference type="Pfam" id="PF07734">
    <property type="entry name" value="FBA_1"/>
    <property type="match status" value="1"/>
</dbReference>
<keyword evidence="3" id="KW-1185">Reference proteome</keyword>
<gene>
    <name evidence="2" type="ORF">BVC80_9073g57</name>
</gene>
<evidence type="ECO:0000313" key="2">
    <source>
        <dbReference type="EMBL" id="OVA01622.1"/>
    </source>
</evidence>
<dbReference type="AlphaFoldDB" id="A0A200PTW2"/>
<evidence type="ECO:0000313" key="3">
    <source>
        <dbReference type="Proteomes" id="UP000195402"/>
    </source>
</evidence>
<evidence type="ECO:0000259" key="1">
    <source>
        <dbReference type="PROSITE" id="PS50181"/>
    </source>
</evidence>
<dbReference type="PANTHER" id="PTHR35546:SF16">
    <property type="entry name" value="F-BOX ASSOCIATED UBIQUITINATION EFFECTOR FAMILY PROTEIN-RELATED"/>
    <property type="match status" value="1"/>
</dbReference>
<dbReference type="SUPFAM" id="SSF81383">
    <property type="entry name" value="F-box domain"/>
    <property type="match status" value="1"/>
</dbReference>
<dbReference type="EMBL" id="MVGT01004040">
    <property type="protein sequence ID" value="OVA01622.1"/>
    <property type="molecule type" value="Genomic_DNA"/>
</dbReference>
<dbReference type="InterPro" id="IPR036047">
    <property type="entry name" value="F-box-like_dom_sf"/>
</dbReference>
<dbReference type="InterPro" id="IPR001810">
    <property type="entry name" value="F-box_dom"/>
</dbReference>
<name>A0A200PTW2_MACCD</name>
<dbReference type="OrthoDB" id="1845982at2759"/>
<protein>
    <submittedName>
        <fullName evidence="2">F-box domain</fullName>
    </submittedName>
</protein>